<dbReference type="AlphaFoldDB" id="A0A2G9GXB5"/>
<name>A0A2G9GXB5_9LAMI</name>
<organism evidence="1 2">
    <name type="scientific">Handroanthus impetiginosus</name>
    <dbReference type="NCBI Taxonomy" id="429701"/>
    <lineage>
        <taxon>Eukaryota</taxon>
        <taxon>Viridiplantae</taxon>
        <taxon>Streptophyta</taxon>
        <taxon>Embryophyta</taxon>
        <taxon>Tracheophyta</taxon>
        <taxon>Spermatophyta</taxon>
        <taxon>Magnoliopsida</taxon>
        <taxon>eudicotyledons</taxon>
        <taxon>Gunneridae</taxon>
        <taxon>Pentapetalae</taxon>
        <taxon>asterids</taxon>
        <taxon>lamiids</taxon>
        <taxon>Lamiales</taxon>
        <taxon>Bignoniaceae</taxon>
        <taxon>Crescentiina</taxon>
        <taxon>Tabebuia alliance</taxon>
        <taxon>Handroanthus</taxon>
    </lineage>
</organism>
<protein>
    <submittedName>
        <fullName evidence="1">Uncharacterized protein</fullName>
    </submittedName>
</protein>
<dbReference type="Proteomes" id="UP000231279">
    <property type="component" value="Unassembled WGS sequence"/>
</dbReference>
<proteinExistence type="predicted"/>
<sequence>MPIRPQQHSLRHIKQPELPSTSPPCFLCNSQLLQLYHIHFQTIILQSSLIPPKRPRPHTIPALVPRPSLKMRQCIRSQKRHAGKIFSIVNCPKRRLESQPVAERP</sequence>
<evidence type="ECO:0000313" key="2">
    <source>
        <dbReference type="Proteomes" id="UP000231279"/>
    </source>
</evidence>
<gene>
    <name evidence="1" type="ORF">CDL12_17499</name>
</gene>
<reference evidence="2" key="1">
    <citation type="journal article" date="2018" name="Gigascience">
        <title>Genome assembly of the Pink Ipe (Handroanthus impetiginosus, Bignoniaceae), a highly valued, ecologically keystone Neotropical timber forest tree.</title>
        <authorList>
            <person name="Silva-Junior O.B."/>
            <person name="Grattapaglia D."/>
            <person name="Novaes E."/>
            <person name="Collevatti R.G."/>
        </authorList>
    </citation>
    <scope>NUCLEOTIDE SEQUENCE [LARGE SCALE GENOMIC DNA]</scope>
    <source>
        <strain evidence="2">cv. UFG-1</strain>
    </source>
</reference>
<keyword evidence="2" id="KW-1185">Reference proteome</keyword>
<dbReference type="EMBL" id="NKXS01003388">
    <property type="protein sequence ID" value="PIN09911.1"/>
    <property type="molecule type" value="Genomic_DNA"/>
</dbReference>
<comment type="caution">
    <text evidence="1">The sequence shown here is derived from an EMBL/GenBank/DDBJ whole genome shotgun (WGS) entry which is preliminary data.</text>
</comment>
<evidence type="ECO:0000313" key="1">
    <source>
        <dbReference type="EMBL" id="PIN09911.1"/>
    </source>
</evidence>
<accession>A0A2G9GXB5</accession>